<dbReference type="EMBL" id="CAJVPG010000426">
    <property type="protein sequence ID" value="CAG8410453.1"/>
    <property type="molecule type" value="Genomic_DNA"/>
</dbReference>
<dbReference type="AlphaFoldDB" id="A0A9W4JST7"/>
<accession>A0A9W4JST7</accession>
<keyword evidence="2" id="KW-1185">Reference proteome</keyword>
<organism evidence="1 2">
    <name type="scientific">Penicillium salamii</name>
    <dbReference type="NCBI Taxonomy" id="1612424"/>
    <lineage>
        <taxon>Eukaryota</taxon>
        <taxon>Fungi</taxon>
        <taxon>Dikarya</taxon>
        <taxon>Ascomycota</taxon>
        <taxon>Pezizomycotina</taxon>
        <taxon>Eurotiomycetes</taxon>
        <taxon>Eurotiomycetidae</taxon>
        <taxon>Eurotiales</taxon>
        <taxon>Aspergillaceae</taxon>
        <taxon>Penicillium</taxon>
    </lineage>
</organism>
<proteinExistence type="predicted"/>
<gene>
    <name evidence="1" type="ORF">PSALAMII_LOCUS8757</name>
</gene>
<dbReference type="OrthoDB" id="363185at2759"/>
<evidence type="ECO:0000313" key="2">
    <source>
        <dbReference type="Proteomes" id="UP001152649"/>
    </source>
</evidence>
<dbReference type="Proteomes" id="UP001152649">
    <property type="component" value="Unassembled WGS sequence"/>
</dbReference>
<protein>
    <submittedName>
        <fullName evidence="1">Uncharacterized protein</fullName>
    </submittedName>
</protein>
<name>A0A9W4JST7_9EURO</name>
<evidence type="ECO:0000313" key="1">
    <source>
        <dbReference type="EMBL" id="CAG8410453.1"/>
    </source>
</evidence>
<reference evidence="1" key="1">
    <citation type="submission" date="2021-07" db="EMBL/GenBank/DDBJ databases">
        <authorList>
            <person name="Branca A.L. A."/>
        </authorList>
    </citation>
    <scope>NUCLEOTIDE SEQUENCE</scope>
</reference>
<sequence length="123" mass="13601">MKGAGTNIDIVVSVTFKAFASRIYSVCNWVVPLSNSFEANCSADLYLYWDVGYLYLSVTMFESFETGLSSEMSISMFLSMFMGTILGPEDNFESVDNVGLFESEMYISGMHGGHSGSRTSLFK</sequence>
<comment type="caution">
    <text evidence="1">The sequence shown here is derived from an EMBL/GenBank/DDBJ whole genome shotgun (WGS) entry which is preliminary data.</text>
</comment>